<keyword evidence="2" id="KW-1185">Reference proteome</keyword>
<evidence type="ECO:0000313" key="2">
    <source>
        <dbReference type="Proteomes" id="UP000243217"/>
    </source>
</evidence>
<organism evidence="1 2">
    <name type="scientific">Thraustotheca clavata</name>
    <dbReference type="NCBI Taxonomy" id="74557"/>
    <lineage>
        <taxon>Eukaryota</taxon>
        <taxon>Sar</taxon>
        <taxon>Stramenopiles</taxon>
        <taxon>Oomycota</taxon>
        <taxon>Saprolegniomycetes</taxon>
        <taxon>Saprolegniales</taxon>
        <taxon>Achlyaceae</taxon>
        <taxon>Thraustotheca</taxon>
    </lineage>
</organism>
<dbReference type="Proteomes" id="UP000243217">
    <property type="component" value="Unassembled WGS sequence"/>
</dbReference>
<reference evidence="1 2" key="1">
    <citation type="journal article" date="2014" name="Genome Biol. Evol.">
        <title>The secreted proteins of Achlya hypogyna and Thraustotheca clavata identify the ancestral oomycete secretome and reveal gene acquisitions by horizontal gene transfer.</title>
        <authorList>
            <person name="Misner I."/>
            <person name="Blouin N."/>
            <person name="Leonard G."/>
            <person name="Richards T.A."/>
            <person name="Lane C.E."/>
        </authorList>
    </citation>
    <scope>NUCLEOTIDE SEQUENCE [LARGE SCALE GENOMIC DNA]</scope>
    <source>
        <strain evidence="1 2">ATCC 34112</strain>
    </source>
</reference>
<dbReference type="STRING" id="74557.A0A1V9YS17"/>
<sequence>MGRSDAGDETSFCVSHDALKHMFAQFVKDMETQKANALNPPQATHHVIHIDQELYQKQLDKCADYFNKPFQPSEIKKVVSFDGIVAPILLKPDLTDMKAFWKMYENTSGISKKSVNNTANPLEFNLSILKLHGTYSIQCYLSRRNPDEVCHTEVYALFKTDCAVSKLEIQKFLDRIQNELKIDESIKDRASRVICLITRYEQICSESGFVGYQDAETKCARQHIINALKPRVAKEKFR</sequence>
<dbReference type="OrthoDB" id="86554at2759"/>
<evidence type="ECO:0000313" key="1">
    <source>
        <dbReference type="EMBL" id="OQR88363.1"/>
    </source>
</evidence>
<accession>A0A1V9YS17</accession>
<dbReference type="AlphaFoldDB" id="A0A1V9YS17"/>
<gene>
    <name evidence="1" type="ORF">THRCLA_22889</name>
</gene>
<dbReference type="EMBL" id="JNBS01003295">
    <property type="protein sequence ID" value="OQR88363.1"/>
    <property type="molecule type" value="Genomic_DNA"/>
</dbReference>
<comment type="caution">
    <text evidence="1">The sequence shown here is derived from an EMBL/GenBank/DDBJ whole genome shotgun (WGS) entry which is preliminary data.</text>
</comment>
<name>A0A1V9YS17_9STRA</name>
<proteinExistence type="predicted"/>
<protein>
    <submittedName>
        <fullName evidence="1">Uncharacterized protein</fullName>
    </submittedName>
</protein>